<keyword evidence="2" id="KW-1185">Reference proteome</keyword>
<evidence type="ECO:0000313" key="1">
    <source>
        <dbReference type="EMBL" id="CAH8378231.1"/>
    </source>
</evidence>
<reference evidence="1 2" key="1">
    <citation type="submission" date="2022-03" db="EMBL/GenBank/DDBJ databases">
        <authorList>
            <person name="Macdonald S."/>
            <person name="Ahmed S."/>
            <person name="Newling K."/>
        </authorList>
    </citation>
    <scope>NUCLEOTIDE SEQUENCE [LARGE SCALE GENOMIC DNA]</scope>
</reference>
<accession>A0ABC8L9K1</accession>
<dbReference type="AlphaFoldDB" id="A0ABC8L9K1"/>
<sequence>MLSLAAGVFGTDYDVTDGSDLLKEKSYLRTIAKSLKKDFIRPRTKWMKASESVYPTNALGSIIAVAHCFFTHSHDMLIR</sequence>
<proteinExistence type="predicted"/>
<name>A0ABC8L9K1_ERUVS</name>
<dbReference type="Proteomes" id="UP001642260">
    <property type="component" value="Unassembled WGS sequence"/>
</dbReference>
<protein>
    <submittedName>
        <fullName evidence="1">Uncharacterized protein</fullName>
    </submittedName>
</protein>
<organism evidence="1 2">
    <name type="scientific">Eruca vesicaria subsp. sativa</name>
    <name type="common">Garden rocket</name>
    <name type="synonym">Eruca sativa</name>
    <dbReference type="NCBI Taxonomy" id="29727"/>
    <lineage>
        <taxon>Eukaryota</taxon>
        <taxon>Viridiplantae</taxon>
        <taxon>Streptophyta</taxon>
        <taxon>Embryophyta</taxon>
        <taxon>Tracheophyta</taxon>
        <taxon>Spermatophyta</taxon>
        <taxon>Magnoliopsida</taxon>
        <taxon>eudicotyledons</taxon>
        <taxon>Gunneridae</taxon>
        <taxon>Pentapetalae</taxon>
        <taxon>rosids</taxon>
        <taxon>malvids</taxon>
        <taxon>Brassicales</taxon>
        <taxon>Brassicaceae</taxon>
        <taxon>Brassiceae</taxon>
        <taxon>Eruca</taxon>
    </lineage>
</organism>
<dbReference type="EMBL" id="CAKOAT010476265">
    <property type="protein sequence ID" value="CAH8378231.1"/>
    <property type="molecule type" value="Genomic_DNA"/>
</dbReference>
<gene>
    <name evidence="1" type="ORF">ERUC_LOCUS32695</name>
</gene>
<evidence type="ECO:0000313" key="2">
    <source>
        <dbReference type="Proteomes" id="UP001642260"/>
    </source>
</evidence>
<comment type="caution">
    <text evidence="1">The sequence shown here is derived from an EMBL/GenBank/DDBJ whole genome shotgun (WGS) entry which is preliminary data.</text>
</comment>